<reference evidence="2 3" key="1">
    <citation type="submission" date="2021-04" db="EMBL/GenBank/DDBJ databases">
        <authorList>
            <person name="Bliznina A."/>
        </authorList>
    </citation>
    <scope>NUCLEOTIDE SEQUENCE [LARGE SCALE GENOMIC DNA]</scope>
</reference>
<keyword evidence="3" id="KW-1185">Reference proteome</keyword>
<dbReference type="EMBL" id="OU015567">
    <property type="protein sequence ID" value="CAG5109433.1"/>
    <property type="molecule type" value="Genomic_DNA"/>
</dbReference>
<gene>
    <name evidence="2" type="ORF">OKIOD_LOCUS12735</name>
</gene>
<accession>A0ABN7T4Z3</accession>
<protein>
    <submittedName>
        <fullName evidence="2">Oidioi.mRNA.OKI2018_I69.chr2.g3970.t1.cds</fullName>
    </submittedName>
</protein>
<name>A0ABN7T4Z3_OIKDI</name>
<organism evidence="2 3">
    <name type="scientific">Oikopleura dioica</name>
    <name type="common">Tunicate</name>
    <dbReference type="NCBI Taxonomy" id="34765"/>
    <lineage>
        <taxon>Eukaryota</taxon>
        <taxon>Metazoa</taxon>
        <taxon>Chordata</taxon>
        <taxon>Tunicata</taxon>
        <taxon>Appendicularia</taxon>
        <taxon>Copelata</taxon>
        <taxon>Oikopleuridae</taxon>
        <taxon>Oikopleura</taxon>
    </lineage>
</organism>
<evidence type="ECO:0000313" key="3">
    <source>
        <dbReference type="Proteomes" id="UP001158576"/>
    </source>
</evidence>
<dbReference type="Proteomes" id="UP001158576">
    <property type="component" value="Chromosome 2"/>
</dbReference>
<evidence type="ECO:0000256" key="1">
    <source>
        <dbReference type="SAM" id="MobiDB-lite"/>
    </source>
</evidence>
<sequence length="255" mass="29676">MSQSDFNGDIGYSENSEINSLMSSKLKLPKFKENDNCEAWVNKCDFLLGLNGLTDESAKIGQMCSQLPDPIQETVILELAQLDKAKISIKDFLVIFNRACRKNPFVYENLLDKLKYDPEEHLNLRNFYYRVNQLVKQTIGDECDSMVEKITMKEFLKKLPKKIQNSEFLLEYRKEKSDNMDIVDKCAELYEKQGEREKEVNALGDETDQSSDEISSNESDIPEDYHSTYSSQDEYDDEEITKTKTKRMIRMNSQM</sequence>
<feature type="region of interest" description="Disordered" evidence="1">
    <location>
        <begin position="196"/>
        <end position="243"/>
    </location>
</feature>
<proteinExistence type="predicted"/>
<evidence type="ECO:0000313" key="2">
    <source>
        <dbReference type="EMBL" id="CAG5109433.1"/>
    </source>
</evidence>